<protein>
    <recommendedName>
        <fullName evidence="5">Alpha-galactosidase</fullName>
        <ecNumber evidence="5">3.2.1.22</ecNumber>
    </recommendedName>
    <alternativeName>
        <fullName evidence="5">Melibiase</fullName>
    </alternativeName>
</protein>
<keyword evidence="2" id="KW-0732">Signal</keyword>
<comment type="similarity">
    <text evidence="1 5">Belongs to the glycosyl hydrolase 27 family.</text>
</comment>
<organism evidence="7 8">
    <name type="scientific">Tunturiibacter gelidiferens</name>
    <dbReference type="NCBI Taxonomy" id="3069689"/>
    <lineage>
        <taxon>Bacteria</taxon>
        <taxon>Pseudomonadati</taxon>
        <taxon>Acidobacteriota</taxon>
        <taxon>Terriglobia</taxon>
        <taxon>Terriglobales</taxon>
        <taxon>Acidobacteriaceae</taxon>
        <taxon>Tunturiibacter</taxon>
    </lineage>
</organism>
<evidence type="ECO:0000259" key="6">
    <source>
        <dbReference type="Pfam" id="PF17801"/>
    </source>
</evidence>
<evidence type="ECO:0000256" key="4">
    <source>
        <dbReference type="ARBA" id="ARBA00023295"/>
    </source>
</evidence>
<feature type="domain" description="Alpha galactosidase C-terminal" evidence="6">
    <location>
        <begin position="425"/>
        <end position="501"/>
    </location>
</feature>
<name>A0A9X0U6G6_9BACT</name>
<dbReference type="RefSeq" id="WP_260698565.1">
    <property type="nucleotide sequence ID" value="NZ_JACHEB010000016.1"/>
</dbReference>
<dbReference type="PANTHER" id="PTHR11452">
    <property type="entry name" value="ALPHA-GALACTOSIDASE/ALPHA-N-ACETYLGALACTOSAMINIDASE"/>
    <property type="match status" value="1"/>
</dbReference>
<proteinExistence type="inferred from homology"/>
<accession>A0A9X0U6G6</accession>
<keyword evidence="3 5" id="KW-0378">Hydrolase</keyword>
<dbReference type="PANTHER" id="PTHR11452:SF42">
    <property type="entry name" value="ALPHA-GALACTOSIDASE"/>
    <property type="match status" value="1"/>
</dbReference>
<evidence type="ECO:0000256" key="1">
    <source>
        <dbReference type="ARBA" id="ARBA00009743"/>
    </source>
</evidence>
<evidence type="ECO:0000313" key="8">
    <source>
        <dbReference type="Proteomes" id="UP000535182"/>
    </source>
</evidence>
<dbReference type="GO" id="GO:0004557">
    <property type="term" value="F:alpha-galactosidase activity"/>
    <property type="evidence" value="ECO:0007669"/>
    <property type="project" value="UniProtKB-EC"/>
</dbReference>
<dbReference type="GO" id="GO:0005975">
    <property type="term" value="P:carbohydrate metabolic process"/>
    <property type="evidence" value="ECO:0007669"/>
    <property type="project" value="InterPro"/>
</dbReference>
<dbReference type="SUPFAM" id="SSF51445">
    <property type="entry name" value="(Trans)glycosidases"/>
    <property type="match status" value="1"/>
</dbReference>
<dbReference type="InterPro" id="IPR002241">
    <property type="entry name" value="Glyco_hydro_27"/>
</dbReference>
<dbReference type="Gene3D" id="2.60.40.1180">
    <property type="entry name" value="Golgi alpha-mannosidase II"/>
    <property type="match status" value="1"/>
</dbReference>
<dbReference type="InterPro" id="IPR013785">
    <property type="entry name" value="Aldolase_TIM"/>
</dbReference>
<comment type="caution">
    <text evidence="7">The sequence shown here is derived from an EMBL/GenBank/DDBJ whole genome shotgun (WGS) entry which is preliminary data.</text>
</comment>
<gene>
    <name evidence="7" type="ORF">HDF14_005200</name>
</gene>
<evidence type="ECO:0000256" key="3">
    <source>
        <dbReference type="ARBA" id="ARBA00022801"/>
    </source>
</evidence>
<evidence type="ECO:0000256" key="5">
    <source>
        <dbReference type="RuleBase" id="RU361168"/>
    </source>
</evidence>
<dbReference type="Gene3D" id="3.20.20.70">
    <property type="entry name" value="Aldolase class I"/>
    <property type="match status" value="1"/>
</dbReference>
<dbReference type="InterPro" id="IPR017853">
    <property type="entry name" value="GH"/>
</dbReference>
<dbReference type="Pfam" id="PF17801">
    <property type="entry name" value="Melibiase_C"/>
    <property type="match status" value="1"/>
</dbReference>
<sequence>MLLEYDILRHDQSNRIFPASRCHPIQQRTSPRLRRSRRKYFYFDMFIRMVMKRFGVVLALLLTVSPMVSPVGAQDKALAPTPPMGWNSWDAYGATINEAQFRANTVVLAAQLKEFGWQYVVIDEGWYLQNPENVSMPEALRYTLNRRGQYEPAPNRFPSSVSGSGFKPLSDVVHDDGLRFGIHIIRGIPKKTVLANTRIGNTSYRASAAADTTDTCSWNPDNFGVKANAAGQAWYDALMKQYAAWGVDFLKVDCISHPYKSAEIRMIHKAIERSGRPMVLSLSPGPTPLDHATEVQKDAQMWRISDDVWDHWDKDPEAPWSQSIKGQFPILAQWAEHVRPGSWPDADMLPIGQLRPNPGEGKPRASRLTEEEQRTMITLWAISRSPLFIGANLTQMDDALTSLLTNQGVIDMARYSTNSTMSTNDGDLVTWTSQSIKADKRYLAIFNLGDTPMHIDKTFAEYGYVDRAQYKVRDLWQRKELGTLNSFQIDLPPHGSVVYSLHD</sequence>
<reference evidence="7 8" key="1">
    <citation type="submission" date="2020-08" db="EMBL/GenBank/DDBJ databases">
        <title>Genomic Encyclopedia of Type Strains, Phase IV (KMG-V): Genome sequencing to study the core and pangenomes of soil and plant-associated prokaryotes.</title>
        <authorList>
            <person name="Whitman W."/>
        </authorList>
    </citation>
    <scope>NUCLEOTIDE SEQUENCE [LARGE SCALE GENOMIC DNA]</scope>
    <source>
        <strain evidence="7 8">X5P2</strain>
    </source>
</reference>
<dbReference type="AlphaFoldDB" id="A0A9X0U6G6"/>
<dbReference type="SUPFAM" id="SSF51011">
    <property type="entry name" value="Glycosyl hydrolase domain"/>
    <property type="match status" value="1"/>
</dbReference>
<dbReference type="InterPro" id="IPR041233">
    <property type="entry name" value="Melibiase_C"/>
</dbReference>
<keyword evidence="8" id="KW-1185">Reference proteome</keyword>
<dbReference type="CDD" id="cd14792">
    <property type="entry name" value="GH27"/>
    <property type="match status" value="1"/>
</dbReference>
<keyword evidence="5" id="KW-1015">Disulfide bond</keyword>
<dbReference type="PRINTS" id="PR00740">
    <property type="entry name" value="GLHYDRLASE27"/>
</dbReference>
<dbReference type="InterPro" id="IPR013780">
    <property type="entry name" value="Glyco_hydro_b"/>
</dbReference>
<dbReference type="EMBL" id="JACHEB010000016">
    <property type="protein sequence ID" value="MBB5331551.1"/>
    <property type="molecule type" value="Genomic_DNA"/>
</dbReference>
<evidence type="ECO:0000256" key="2">
    <source>
        <dbReference type="ARBA" id="ARBA00022729"/>
    </source>
</evidence>
<evidence type="ECO:0000313" key="7">
    <source>
        <dbReference type="EMBL" id="MBB5331551.1"/>
    </source>
</evidence>
<dbReference type="Proteomes" id="UP000535182">
    <property type="component" value="Unassembled WGS sequence"/>
</dbReference>
<comment type="catalytic activity">
    <reaction evidence="5">
        <text>Hydrolysis of terminal, non-reducing alpha-D-galactose residues in alpha-D-galactosides, including galactose oligosaccharides, galactomannans and galactolipids.</text>
        <dbReference type="EC" id="3.2.1.22"/>
    </reaction>
</comment>
<dbReference type="EC" id="3.2.1.22" evidence="5"/>
<keyword evidence="4 5" id="KW-0326">Glycosidase</keyword>
<dbReference type="Pfam" id="PF16499">
    <property type="entry name" value="Melibiase_2"/>
    <property type="match status" value="1"/>
</dbReference>